<reference evidence="5" key="1">
    <citation type="submission" date="2022-11" db="EMBL/GenBank/DDBJ databases">
        <authorList>
            <person name="Hyden B.L."/>
            <person name="Feng K."/>
            <person name="Yates T."/>
            <person name="Jawdy S."/>
            <person name="Smart L.B."/>
            <person name="Muchero W."/>
        </authorList>
    </citation>
    <scope>NUCLEOTIDE SEQUENCE</scope>
    <source>
        <tissue evidence="5">Shoot tip</tissue>
    </source>
</reference>
<sequence length="301" mass="34386">MEEQDRDDNSASFSWWSDSHKRRPHQSQWLQATLSDLDNKTKTILNIIQDDGDSFAKRAEMFYQRRPELINLVHDLHKSYRSLAEKYDQLRSEGVYASHLRSTSSSSLNSSKQVQLFQACSEGIVRSTKPEAPTSLPVSVAEERCNIRLGNGSMSSEQFKILKTDRDDDGNVNGSGGLEKIINGIGLNGNIDGGGFQMERLEREKLRNGLRLQVSELIDDSLQQQSELIKRNDEKREAIKHLRAQISRLMEENRVLKSYLPSYKVDMKRNTKSHVSKLKGTKLHWQVSGLICISSEFRLMT</sequence>
<name>A0A9Q0QEH3_SALPP</name>
<evidence type="ECO:0000259" key="4">
    <source>
        <dbReference type="PROSITE" id="PS51774"/>
    </source>
</evidence>
<proteinExistence type="inferred from homology"/>
<dbReference type="InterPro" id="IPR051861">
    <property type="entry name" value="NET_actin-binding_domain"/>
</dbReference>
<evidence type="ECO:0000256" key="3">
    <source>
        <dbReference type="SAM" id="Coils"/>
    </source>
</evidence>
<evidence type="ECO:0000256" key="2">
    <source>
        <dbReference type="ARBA" id="ARBA00038006"/>
    </source>
</evidence>
<dbReference type="PANTHER" id="PTHR32258:SF22">
    <property type="entry name" value="PROTEIN NETWORKED 3A-LIKE"/>
    <property type="match status" value="1"/>
</dbReference>
<evidence type="ECO:0000313" key="6">
    <source>
        <dbReference type="Proteomes" id="UP001151532"/>
    </source>
</evidence>
<reference evidence="5" key="2">
    <citation type="journal article" date="2023" name="Int. J. Mol. Sci.">
        <title>De Novo Assembly and Annotation of 11 Diverse Shrub Willow (Salix) Genomes Reveals Novel Gene Organization in Sex-Linked Regions.</title>
        <authorList>
            <person name="Hyden B."/>
            <person name="Feng K."/>
            <person name="Yates T.B."/>
            <person name="Jawdy S."/>
            <person name="Cereghino C."/>
            <person name="Smart L.B."/>
            <person name="Muchero W."/>
        </authorList>
    </citation>
    <scope>NUCLEOTIDE SEQUENCE</scope>
    <source>
        <tissue evidence="5">Shoot tip</tissue>
    </source>
</reference>
<accession>A0A9Q0QEH3</accession>
<evidence type="ECO:0000256" key="1">
    <source>
        <dbReference type="ARBA" id="ARBA00023054"/>
    </source>
</evidence>
<feature type="coiled-coil region" evidence="3">
    <location>
        <begin position="225"/>
        <end position="252"/>
    </location>
</feature>
<organism evidence="5 6">
    <name type="scientific">Salix purpurea</name>
    <name type="common">Purple osier willow</name>
    <dbReference type="NCBI Taxonomy" id="77065"/>
    <lineage>
        <taxon>Eukaryota</taxon>
        <taxon>Viridiplantae</taxon>
        <taxon>Streptophyta</taxon>
        <taxon>Embryophyta</taxon>
        <taxon>Tracheophyta</taxon>
        <taxon>Spermatophyta</taxon>
        <taxon>Magnoliopsida</taxon>
        <taxon>eudicotyledons</taxon>
        <taxon>Gunneridae</taxon>
        <taxon>Pentapetalae</taxon>
        <taxon>rosids</taxon>
        <taxon>fabids</taxon>
        <taxon>Malpighiales</taxon>
        <taxon>Salicaceae</taxon>
        <taxon>Saliceae</taxon>
        <taxon>Salix</taxon>
    </lineage>
</organism>
<comment type="similarity">
    <text evidence="2">Belongs to the NET family.</text>
</comment>
<evidence type="ECO:0000313" key="5">
    <source>
        <dbReference type="EMBL" id="KAJ6705178.1"/>
    </source>
</evidence>
<dbReference type="PANTHER" id="PTHR32258">
    <property type="entry name" value="PROTEIN NETWORKED 4A"/>
    <property type="match status" value="1"/>
</dbReference>
<dbReference type="EMBL" id="JAPFFK010000016">
    <property type="protein sequence ID" value="KAJ6705178.1"/>
    <property type="molecule type" value="Genomic_DNA"/>
</dbReference>
<dbReference type="GO" id="GO:0003779">
    <property type="term" value="F:actin binding"/>
    <property type="evidence" value="ECO:0007669"/>
    <property type="project" value="InterPro"/>
</dbReference>
<dbReference type="Pfam" id="PF07765">
    <property type="entry name" value="KIP1"/>
    <property type="match status" value="1"/>
</dbReference>
<protein>
    <submittedName>
        <fullName evidence="5">PROTEIN NETWORKED 3A-LIKE</fullName>
    </submittedName>
</protein>
<dbReference type="OrthoDB" id="1924020at2759"/>
<comment type="caution">
    <text evidence="5">The sequence shown here is derived from an EMBL/GenBank/DDBJ whole genome shotgun (WGS) entry which is preliminary data.</text>
</comment>
<keyword evidence="1 3" id="KW-0175">Coiled coil</keyword>
<keyword evidence="6" id="KW-1185">Reference proteome</keyword>
<feature type="domain" description="NAB" evidence="4">
    <location>
        <begin position="13"/>
        <end position="94"/>
    </location>
</feature>
<dbReference type="AlphaFoldDB" id="A0A9Q0QEH3"/>
<dbReference type="PROSITE" id="PS51774">
    <property type="entry name" value="NAB"/>
    <property type="match status" value="1"/>
</dbReference>
<dbReference type="InterPro" id="IPR011684">
    <property type="entry name" value="NAB"/>
</dbReference>
<dbReference type="Proteomes" id="UP001151532">
    <property type="component" value="Chromosome 3"/>
</dbReference>
<gene>
    <name evidence="5" type="ORF">OIU79_009979</name>
</gene>